<accession>A0A4P8QSW7</accession>
<dbReference type="CDD" id="cd05013">
    <property type="entry name" value="SIS_RpiR"/>
    <property type="match status" value="1"/>
</dbReference>
<evidence type="ECO:0000313" key="7">
    <source>
        <dbReference type="Proteomes" id="UP000299580"/>
    </source>
</evidence>
<dbReference type="GO" id="GO:0097367">
    <property type="term" value="F:carbohydrate derivative binding"/>
    <property type="evidence" value="ECO:0007669"/>
    <property type="project" value="InterPro"/>
</dbReference>
<evidence type="ECO:0000313" key="6">
    <source>
        <dbReference type="EMBL" id="QCR10198.1"/>
    </source>
</evidence>
<dbReference type="InterPro" id="IPR047640">
    <property type="entry name" value="RpiR-like"/>
</dbReference>
<keyword evidence="1" id="KW-0805">Transcription regulation</keyword>
<dbReference type="SUPFAM" id="SSF53697">
    <property type="entry name" value="SIS domain"/>
    <property type="match status" value="1"/>
</dbReference>
<dbReference type="SUPFAM" id="SSF46689">
    <property type="entry name" value="Homeodomain-like"/>
    <property type="match status" value="1"/>
</dbReference>
<keyword evidence="3" id="KW-0804">Transcription</keyword>
<organism evidence="6 7">
    <name type="scientific">Brenneria rubrifaciens</name>
    <dbReference type="NCBI Taxonomy" id="55213"/>
    <lineage>
        <taxon>Bacteria</taxon>
        <taxon>Pseudomonadati</taxon>
        <taxon>Pseudomonadota</taxon>
        <taxon>Gammaproteobacteria</taxon>
        <taxon>Enterobacterales</taxon>
        <taxon>Pectobacteriaceae</taxon>
        <taxon>Brenneria</taxon>
    </lineage>
</organism>
<evidence type="ECO:0000256" key="3">
    <source>
        <dbReference type="ARBA" id="ARBA00023163"/>
    </source>
</evidence>
<dbReference type="InterPro" id="IPR036388">
    <property type="entry name" value="WH-like_DNA-bd_sf"/>
</dbReference>
<dbReference type="GO" id="GO:0003677">
    <property type="term" value="F:DNA binding"/>
    <property type="evidence" value="ECO:0007669"/>
    <property type="project" value="UniProtKB-KW"/>
</dbReference>
<dbReference type="EMBL" id="CP034035">
    <property type="protein sequence ID" value="QCR10198.1"/>
    <property type="molecule type" value="Genomic_DNA"/>
</dbReference>
<dbReference type="PANTHER" id="PTHR30514:SF1">
    <property type="entry name" value="HTH-TYPE TRANSCRIPTIONAL REGULATOR HEXR-RELATED"/>
    <property type="match status" value="1"/>
</dbReference>
<dbReference type="Pfam" id="PF01380">
    <property type="entry name" value="SIS"/>
    <property type="match status" value="1"/>
</dbReference>
<dbReference type="InterPro" id="IPR000281">
    <property type="entry name" value="HTH_RpiR"/>
</dbReference>
<dbReference type="PROSITE" id="PS51464">
    <property type="entry name" value="SIS"/>
    <property type="match status" value="1"/>
</dbReference>
<dbReference type="Gene3D" id="1.10.10.10">
    <property type="entry name" value="Winged helix-like DNA-binding domain superfamily/Winged helix DNA-binding domain"/>
    <property type="match status" value="1"/>
</dbReference>
<protein>
    <submittedName>
        <fullName evidence="6">SIS domain-containing protein</fullName>
    </submittedName>
</protein>
<dbReference type="PANTHER" id="PTHR30514">
    <property type="entry name" value="GLUCOKINASE"/>
    <property type="match status" value="1"/>
</dbReference>
<dbReference type="InterPro" id="IPR035472">
    <property type="entry name" value="RpiR-like_SIS"/>
</dbReference>
<dbReference type="AlphaFoldDB" id="A0A4P8QSW7"/>
<dbReference type="GO" id="GO:1901135">
    <property type="term" value="P:carbohydrate derivative metabolic process"/>
    <property type="evidence" value="ECO:0007669"/>
    <property type="project" value="InterPro"/>
</dbReference>
<dbReference type="PROSITE" id="PS51071">
    <property type="entry name" value="HTH_RPIR"/>
    <property type="match status" value="1"/>
</dbReference>
<dbReference type="Gene3D" id="3.40.50.10490">
    <property type="entry name" value="Glucose-6-phosphate isomerase like protein, domain 1"/>
    <property type="match status" value="1"/>
</dbReference>
<evidence type="ECO:0000259" key="4">
    <source>
        <dbReference type="PROSITE" id="PS51071"/>
    </source>
</evidence>
<dbReference type="OrthoDB" id="8582409at2"/>
<feature type="domain" description="HTH rpiR-type" evidence="4">
    <location>
        <begin position="9"/>
        <end position="85"/>
    </location>
</feature>
<dbReference type="InterPro" id="IPR009057">
    <property type="entry name" value="Homeodomain-like_sf"/>
</dbReference>
<evidence type="ECO:0000259" key="5">
    <source>
        <dbReference type="PROSITE" id="PS51464"/>
    </source>
</evidence>
<sequence>MTNFDSNTLAIGARIRMALSRLSLTEKSIAEWLIIKGNINEETSLKEVAAAMNVSEPLIVKVAKKLGYQGFRELRAALISYFGTLPFDKELEISQQDNLEVVLDKVFNTSIQSLKEAKSVADTTAIAQAAALITQAKHVVILGVGGSASVCQDFEHKLLRIGIHSHSYSDYHLMLMVCCQLEEDDVVMMISHSGDTIELLKAAQVAKQCNAKIICITNDDASPLSQCSDLSIFSPAHGGPLLGQNAVARIVQLNLLDTLFIAIVLRDYQGTRDKLDSTREVVKPLHGKNTG</sequence>
<dbReference type="RefSeq" id="WP_137715186.1">
    <property type="nucleotide sequence ID" value="NZ_CP034035.1"/>
</dbReference>
<proteinExistence type="predicted"/>
<dbReference type="InterPro" id="IPR001347">
    <property type="entry name" value="SIS_dom"/>
</dbReference>
<name>A0A4P8QSW7_9GAMM</name>
<evidence type="ECO:0000256" key="2">
    <source>
        <dbReference type="ARBA" id="ARBA00023125"/>
    </source>
</evidence>
<keyword evidence="2" id="KW-0238">DNA-binding</keyword>
<feature type="domain" description="SIS" evidence="5">
    <location>
        <begin position="129"/>
        <end position="269"/>
    </location>
</feature>
<gene>
    <name evidence="6" type="ORF">EH207_17925</name>
</gene>
<dbReference type="Pfam" id="PF01418">
    <property type="entry name" value="HTH_6"/>
    <property type="match status" value="1"/>
</dbReference>
<dbReference type="InterPro" id="IPR046348">
    <property type="entry name" value="SIS_dom_sf"/>
</dbReference>
<reference evidence="6 7" key="1">
    <citation type="submission" date="2018-11" db="EMBL/GenBank/DDBJ databases">
        <title>Genome sequences of Brenneria nigrifluens and Brenneria rubrifaciens.</title>
        <authorList>
            <person name="Poret-Peterson A.T."/>
            <person name="McClean A.E."/>
            <person name="Kluepfel D.A."/>
        </authorList>
    </citation>
    <scope>NUCLEOTIDE SEQUENCE [LARGE SCALE GENOMIC DNA]</scope>
    <source>
        <strain evidence="6 7">6D370</strain>
    </source>
</reference>
<evidence type="ECO:0000256" key="1">
    <source>
        <dbReference type="ARBA" id="ARBA00023015"/>
    </source>
</evidence>
<dbReference type="GO" id="GO:0003700">
    <property type="term" value="F:DNA-binding transcription factor activity"/>
    <property type="evidence" value="ECO:0007669"/>
    <property type="project" value="InterPro"/>
</dbReference>
<keyword evidence="7" id="KW-1185">Reference proteome</keyword>
<dbReference type="KEGG" id="brb:EH207_17925"/>
<dbReference type="Proteomes" id="UP000299580">
    <property type="component" value="Chromosome"/>
</dbReference>